<dbReference type="AlphaFoldDB" id="Q9PD87"/>
<protein>
    <submittedName>
        <fullName evidence="1">Uncharacterized protein</fullName>
    </submittedName>
</protein>
<dbReference type="Proteomes" id="UP000000812">
    <property type="component" value="Chromosome"/>
</dbReference>
<dbReference type="PIR" id="H82673">
    <property type="entry name" value="H82673"/>
</dbReference>
<reference evidence="1 2" key="1">
    <citation type="journal article" date="2000" name="Nature">
        <title>The genome sequence of the plant pathogen Xylella fastidiosa.</title>
        <authorList>
            <person name="Simpson A.J."/>
            <person name="Reinach F.C."/>
            <person name="Arruda P."/>
            <person name="Abreu F.A."/>
            <person name="Acencio M."/>
            <person name="Alvarenga R."/>
            <person name="Alves L.M."/>
            <person name="Araya J.E."/>
            <person name="Baia G.S."/>
            <person name="Baptista C.S."/>
            <person name="Barros M.H."/>
            <person name="Bonaccorsi E.D."/>
            <person name="Bordin S."/>
            <person name="Bove J.M."/>
            <person name="Briones M.R."/>
            <person name="Bueno M.R."/>
            <person name="Camargo A.A."/>
            <person name="Camargo L.E."/>
            <person name="Carraro D.M."/>
            <person name="Carrer H."/>
            <person name="Colauto N.B."/>
            <person name="Colombo C."/>
            <person name="Costa F.F."/>
            <person name="Costa M.C."/>
            <person name="Costa-Neto C.M."/>
            <person name="Coutinho L.L."/>
            <person name="Cristofani M."/>
            <person name="Dias-Neto E."/>
            <person name="Docena C."/>
            <person name="El-Dorry H."/>
            <person name="Facincani A.P."/>
            <person name="Ferreira A.J."/>
            <person name="Ferreira V.C."/>
            <person name="Ferro J.A."/>
            <person name="Fraga J.S."/>
            <person name="Franca S.C."/>
            <person name="Franco M.C."/>
            <person name="Frohme M."/>
            <person name="Furlan L.R."/>
            <person name="Garnier M."/>
            <person name="Goldman G.H."/>
            <person name="Goldman M.H."/>
            <person name="Gomes S.L."/>
            <person name="Gruber A."/>
            <person name="Ho P.L."/>
            <person name="Hoheisel J.D."/>
            <person name="Junqueira M.L."/>
            <person name="Kemper E.L."/>
            <person name="Kitajima J.P."/>
            <person name="Krieger J.E."/>
            <person name="Kuramae E.E."/>
            <person name="Laigret F."/>
            <person name="Lambais M.R."/>
            <person name="Leite L.C."/>
            <person name="Lemos E.G."/>
            <person name="Lemos M.V."/>
            <person name="Lopes S.A."/>
            <person name="Lopes C.R."/>
            <person name="Machado J.A."/>
            <person name="Machado M.A."/>
            <person name="Madeira A.M."/>
            <person name="Madeira H.M."/>
            <person name="Marino C.L."/>
            <person name="Marques M.V."/>
            <person name="Martins E.A."/>
            <person name="Martins E.M."/>
            <person name="Matsukuma A.Y."/>
            <person name="Menck C.F."/>
            <person name="Miracca E.C."/>
            <person name="Miyaki C.Y."/>
            <person name="Monteriro-Vitorello C.B."/>
            <person name="Moon D.H."/>
            <person name="Nagai M.A."/>
            <person name="Nascimento A.L."/>
            <person name="Netto L.E."/>
            <person name="Nhani A.Jr."/>
            <person name="Nobrega F.G."/>
            <person name="Nunes L.R."/>
            <person name="Oliveira M.A."/>
            <person name="de Oliveira M.C."/>
            <person name="de Oliveira R.C."/>
            <person name="Palmieri D.A."/>
            <person name="Paris A."/>
            <person name="Peixoto B.R."/>
            <person name="Pereira G.A."/>
            <person name="Pereira H.A.Jr."/>
            <person name="Pesquero J.B."/>
            <person name="Quaggio R.B."/>
            <person name="Roberto P.G."/>
            <person name="Rodrigues V."/>
            <person name="de M Rosa A.J."/>
            <person name="de Rosa V.E.Jr."/>
            <person name="de Sa R.G."/>
            <person name="Santelli R.V."/>
            <person name="Sawasaki H.E."/>
            <person name="da Silva A.C."/>
            <person name="da Silva A.M."/>
            <person name="da Silva F.R."/>
            <person name="da Silva W.A.Jr."/>
            <person name="da Silveira J.F."/>
            <person name="Silvestri M.L."/>
            <person name="Siqueira W.J."/>
            <person name="de Souza A.A."/>
            <person name="de Souza A.P."/>
            <person name="Terenzi M.F."/>
            <person name="Truffi D."/>
            <person name="Tsai S.M."/>
            <person name="Tsuhako M.H."/>
            <person name="Vallada H."/>
            <person name="Van Sluys M.A."/>
            <person name="Verjovski-Almeida S."/>
            <person name="Vettore A.L."/>
            <person name="Zago M.A."/>
            <person name="Zatz M."/>
            <person name="Meidanis J."/>
            <person name="Setubal J.C."/>
        </authorList>
    </citation>
    <scope>NUCLEOTIDE SEQUENCE [LARGE SCALE GENOMIC DNA]</scope>
    <source>
        <strain evidence="1 2">9a5c</strain>
    </source>
</reference>
<sequence length="70" mass="7983">MHYHCAPSFSPALLLSVRTAIKSDHQSNIILAVWRHGKTEIDIPKQKYDIVYEKFGKKLNEAFQPATATK</sequence>
<name>Q9PD87_XYLFA</name>
<dbReference type="KEGG" id="xfa:XF_1492"/>
<organism evidence="1 2">
    <name type="scientific">Xylella fastidiosa (strain 9a5c)</name>
    <dbReference type="NCBI Taxonomy" id="160492"/>
    <lineage>
        <taxon>Bacteria</taxon>
        <taxon>Pseudomonadati</taxon>
        <taxon>Pseudomonadota</taxon>
        <taxon>Gammaproteobacteria</taxon>
        <taxon>Lysobacterales</taxon>
        <taxon>Lysobacteraceae</taxon>
        <taxon>Xylella</taxon>
    </lineage>
</organism>
<dbReference type="EMBL" id="AE003849">
    <property type="protein sequence ID" value="AAF84301.1"/>
    <property type="molecule type" value="Genomic_DNA"/>
</dbReference>
<evidence type="ECO:0000313" key="1">
    <source>
        <dbReference type="EMBL" id="AAF84301.1"/>
    </source>
</evidence>
<accession>Q9PD87</accession>
<evidence type="ECO:0000313" key="2">
    <source>
        <dbReference type="Proteomes" id="UP000000812"/>
    </source>
</evidence>
<proteinExistence type="predicted"/>
<gene>
    <name evidence="1" type="ordered locus">XF_1492</name>
</gene>
<dbReference type="HOGENOM" id="CLU_2756960_0_0_6"/>